<evidence type="ECO:0000313" key="4">
    <source>
        <dbReference type="EMBL" id="BBO80050.1"/>
    </source>
</evidence>
<keyword evidence="2" id="KW-0472">Membrane</keyword>
<sequence length="233" mass="26574">MNVSSVLKSYYRRSFLLSLVFSLLLSVVGACFLWQYQKLGTSIDIQDYAYVFVFIIFFGVLQWLFQKNILARLAFTKLEPATRKKPEKSAAPAPKESEADHNKRKSHEKRLFVHLFSVLQREGRLMDFFQEDLSLYEDGQIGAAVRGIHENCRKTVERYLKPEPVMSQAEGETVEIDAGFDAHAIKLVGNVVGEPPFKGVLRHRGWQLRTFALPDLSEVENPNIIAPAEVEVQ</sequence>
<accession>A0A5K7ZNB3</accession>
<evidence type="ECO:0000259" key="3">
    <source>
        <dbReference type="Pfam" id="PF10816"/>
    </source>
</evidence>
<evidence type="ECO:0000256" key="1">
    <source>
        <dbReference type="SAM" id="MobiDB-lite"/>
    </source>
</evidence>
<reference evidence="4 5" key="1">
    <citation type="submission" date="2019-11" db="EMBL/GenBank/DDBJ databases">
        <title>Comparative genomics of hydrocarbon-degrading Desulfosarcina strains.</title>
        <authorList>
            <person name="Watanabe M."/>
            <person name="Kojima H."/>
            <person name="Fukui M."/>
        </authorList>
    </citation>
    <scope>NUCLEOTIDE SEQUENCE [LARGE SCALE GENOMIC DNA]</scope>
    <source>
        <strain evidence="4 5">28bB2T</strain>
    </source>
</reference>
<dbReference type="Pfam" id="PF10816">
    <property type="entry name" value="DUF2760"/>
    <property type="match status" value="1"/>
</dbReference>
<keyword evidence="2" id="KW-1133">Transmembrane helix</keyword>
<dbReference type="EMBL" id="AP021876">
    <property type="protein sequence ID" value="BBO80050.1"/>
    <property type="molecule type" value="Genomic_DNA"/>
</dbReference>
<organism evidence="4 5">
    <name type="scientific">Desulfosarcina ovata subsp. sediminis</name>
    <dbReference type="NCBI Taxonomy" id="885957"/>
    <lineage>
        <taxon>Bacteria</taxon>
        <taxon>Pseudomonadati</taxon>
        <taxon>Thermodesulfobacteriota</taxon>
        <taxon>Desulfobacteria</taxon>
        <taxon>Desulfobacterales</taxon>
        <taxon>Desulfosarcinaceae</taxon>
        <taxon>Desulfosarcina</taxon>
    </lineage>
</organism>
<feature type="transmembrane region" description="Helical" evidence="2">
    <location>
        <begin position="48"/>
        <end position="65"/>
    </location>
</feature>
<feature type="region of interest" description="Disordered" evidence="1">
    <location>
        <begin position="84"/>
        <end position="105"/>
    </location>
</feature>
<keyword evidence="2" id="KW-0812">Transmembrane</keyword>
<dbReference type="Proteomes" id="UP000425960">
    <property type="component" value="Chromosome"/>
</dbReference>
<dbReference type="AlphaFoldDB" id="A0A5K7ZNB3"/>
<proteinExistence type="predicted"/>
<evidence type="ECO:0000256" key="2">
    <source>
        <dbReference type="SAM" id="Phobius"/>
    </source>
</evidence>
<feature type="transmembrane region" description="Helical" evidence="2">
    <location>
        <begin position="15"/>
        <end position="36"/>
    </location>
</feature>
<feature type="domain" description="DUF2760" evidence="3">
    <location>
        <begin position="112"/>
        <end position="231"/>
    </location>
</feature>
<evidence type="ECO:0000313" key="5">
    <source>
        <dbReference type="Proteomes" id="UP000425960"/>
    </source>
</evidence>
<name>A0A5K7ZNB3_9BACT</name>
<dbReference type="KEGG" id="dov:DSCO28_06160"/>
<protein>
    <recommendedName>
        <fullName evidence="3">DUF2760 domain-containing protein</fullName>
    </recommendedName>
</protein>
<gene>
    <name evidence="4" type="ORF">DSCO28_06160</name>
</gene>
<dbReference type="InterPro" id="IPR021212">
    <property type="entry name" value="DUF2760"/>
</dbReference>